<feature type="compositionally biased region" description="Basic and acidic residues" evidence="6">
    <location>
        <begin position="202"/>
        <end position="214"/>
    </location>
</feature>
<keyword evidence="5" id="KW-0862">Zinc</keyword>
<evidence type="ECO:0000259" key="7">
    <source>
        <dbReference type="Pfam" id="PF10058"/>
    </source>
</evidence>
<dbReference type="GO" id="GO:0098826">
    <property type="term" value="C:endoplasmic reticulum tubular network membrane"/>
    <property type="evidence" value="ECO:0007669"/>
    <property type="project" value="UniProtKB-UniRule"/>
</dbReference>
<feature type="region of interest" description="Disordered" evidence="6">
    <location>
        <begin position="20"/>
        <end position="101"/>
    </location>
</feature>
<sequence>MVSNIKFSMYMFLSEIRQRTPAQRNVSATTPVSPKQGSPKAPGPLAASPGLQKDASAPGGPPERTVASAFQSNVLPRRPGSPATSMPGMGLHPPGPPLARPILPRERGALDRVVEYLVGDGPQNRYALICQQCFSHNGMALKEEFEYIAFRCAYCFFLNPARKTRPQAPRLPDFSCEKKQPTELQTAVGPLHSGGVKLQENPPKEETRGTDVPRHRNRHHRSHSPGQKRHCKPEKAGPPQQVPPSLDLFTEPRPAAEHPGHEWRLRHH</sequence>
<keyword evidence="9" id="KW-1185">Reference proteome</keyword>
<comment type="similarity">
    <text evidence="2 5">Belongs to the lunapark family.</text>
</comment>
<evidence type="ECO:0000256" key="1">
    <source>
        <dbReference type="ARBA" id="ARBA00004215"/>
    </source>
</evidence>
<comment type="function">
    <text evidence="5">Plays a role in determining ER morphology.</text>
</comment>
<dbReference type="STRING" id="8469.M7BD31"/>
<organism evidence="8 9">
    <name type="scientific">Chelonia mydas</name>
    <name type="common">Green sea-turtle</name>
    <name type="synonym">Chelonia agassizi</name>
    <dbReference type="NCBI Taxonomy" id="8469"/>
    <lineage>
        <taxon>Eukaryota</taxon>
        <taxon>Metazoa</taxon>
        <taxon>Chordata</taxon>
        <taxon>Craniata</taxon>
        <taxon>Vertebrata</taxon>
        <taxon>Euteleostomi</taxon>
        <taxon>Archelosauria</taxon>
        <taxon>Testudinata</taxon>
        <taxon>Testudines</taxon>
        <taxon>Cryptodira</taxon>
        <taxon>Durocryptodira</taxon>
        <taxon>Americhelydia</taxon>
        <taxon>Chelonioidea</taxon>
        <taxon>Cheloniidae</taxon>
        <taxon>Chelonia</taxon>
    </lineage>
</organism>
<evidence type="ECO:0000256" key="4">
    <source>
        <dbReference type="ARBA" id="ARBA00049772"/>
    </source>
</evidence>
<dbReference type="InterPro" id="IPR040115">
    <property type="entry name" value="Lnp"/>
</dbReference>
<evidence type="ECO:0000256" key="3">
    <source>
        <dbReference type="ARBA" id="ARBA00047002"/>
    </source>
</evidence>
<dbReference type="GO" id="GO:0042802">
    <property type="term" value="F:identical protein binding"/>
    <property type="evidence" value="ECO:0007669"/>
    <property type="project" value="UniProtKB-UniRule"/>
</dbReference>
<dbReference type="EMBL" id="KB529800">
    <property type="protein sequence ID" value="EMP35089.1"/>
    <property type="molecule type" value="Genomic_DNA"/>
</dbReference>
<evidence type="ECO:0000313" key="9">
    <source>
        <dbReference type="Proteomes" id="UP000031443"/>
    </source>
</evidence>
<reference evidence="9" key="1">
    <citation type="journal article" date="2013" name="Nat. Genet.">
        <title>The draft genomes of soft-shell turtle and green sea turtle yield insights into the development and evolution of the turtle-specific body plan.</title>
        <authorList>
            <person name="Wang Z."/>
            <person name="Pascual-Anaya J."/>
            <person name="Zadissa A."/>
            <person name="Li W."/>
            <person name="Niimura Y."/>
            <person name="Huang Z."/>
            <person name="Li C."/>
            <person name="White S."/>
            <person name="Xiong Z."/>
            <person name="Fang D."/>
            <person name="Wang B."/>
            <person name="Ming Y."/>
            <person name="Chen Y."/>
            <person name="Zheng Y."/>
            <person name="Kuraku S."/>
            <person name="Pignatelli M."/>
            <person name="Herrero J."/>
            <person name="Beal K."/>
            <person name="Nozawa M."/>
            <person name="Li Q."/>
            <person name="Wang J."/>
            <person name="Zhang H."/>
            <person name="Yu L."/>
            <person name="Shigenobu S."/>
            <person name="Wang J."/>
            <person name="Liu J."/>
            <person name="Flicek P."/>
            <person name="Searle S."/>
            <person name="Wang J."/>
            <person name="Kuratani S."/>
            <person name="Yin Y."/>
            <person name="Aken B."/>
            <person name="Zhang G."/>
            <person name="Irie N."/>
        </authorList>
    </citation>
    <scope>NUCLEOTIDE SEQUENCE [LARGE SCALE GENOMIC DNA]</scope>
</reference>
<proteinExistence type="inferred from homology"/>
<evidence type="ECO:0000256" key="2">
    <source>
        <dbReference type="ARBA" id="ARBA00009940"/>
    </source>
</evidence>
<feature type="compositionally biased region" description="Basic and acidic residues" evidence="6">
    <location>
        <begin position="254"/>
        <end position="268"/>
    </location>
</feature>
<dbReference type="GO" id="GO:0008270">
    <property type="term" value="F:zinc ion binding"/>
    <property type="evidence" value="ECO:0007669"/>
    <property type="project" value="UniProtKB-KW"/>
</dbReference>
<dbReference type="AlphaFoldDB" id="M7BD31"/>
<dbReference type="PANTHER" id="PTHR22166">
    <property type="entry name" value="ENDOPLASMIC RETICULUM JUNCTION FORMATION PROTEIN LUNAPARK"/>
    <property type="match status" value="1"/>
</dbReference>
<dbReference type="PANTHER" id="PTHR22166:SF12">
    <property type="entry name" value="ENDOPLASMIC RETICULUM JUNCTION FORMATION PROTEIN LUNAPARK"/>
    <property type="match status" value="1"/>
</dbReference>
<comment type="domain">
    <text evidence="5">The C4-type zinc finger motif is necessary both for its ER three-way tubular junction localization and formation.</text>
</comment>
<feature type="domain" description="Lunapark zinc ribbon" evidence="7">
    <location>
        <begin position="110"/>
        <end position="159"/>
    </location>
</feature>
<gene>
    <name evidence="8" type="ORF">UY3_07743</name>
</gene>
<dbReference type="Pfam" id="PF10058">
    <property type="entry name" value="Zn_ribbon_10"/>
    <property type="match status" value="1"/>
</dbReference>
<dbReference type="Proteomes" id="UP000031443">
    <property type="component" value="Unassembled WGS sequence"/>
</dbReference>
<feature type="compositionally biased region" description="Basic residues" evidence="6">
    <location>
        <begin position="215"/>
        <end position="232"/>
    </location>
</feature>
<evidence type="ECO:0000256" key="6">
    <source>
        <dbReference type="SAM" id="MobiDB-lite"/>
    </source>
</evidence>
<dbReference type="GO" id="GO:0071788">
    <property type="term" value="P:endoplasmic reticulum tubular network maintenance"/>
    <property type="evidence" value="ECO:0007669"/>
    <property type="project" value="UniProtKB-UniRule"/>
</dbReference>
<feature type="region of interest" description="Disordered" evidence="6">
    <location>
        <begin position="186"/>
        <end position="268"/>
    </location>
</feature>
<comment type="subunit">
    <text evidence="3 5">Homodimer; homodimerization requires the C4-type zinc finger motif and decreases during mitosis in a phosphorylation-dependent manner.</text>
</comment>
<dbReference type="InterPro" id="IPR019273">
    <property type="entry name" value="Lunapark_Znf"/>
</dbReference>
<keyword evidence="5" id="KW-0479">Metal-binding</keyword>
<evidence type="ECO:0000256" key="5">
    <source>
        <dbReference type="RuleBase" id="RU367073"/>
    </source>
</evidence>
<dbReference type="eggNOG" id="KOG2846">
    <property type="taxonomic scope" value="Eukaryota"/>
</dbReference>
<accession>M7BD31</accession>
<evidence type="ECO:0000313" key="8">
    <source>
        <dbReference type="EMBL" id="EMP35089.1"/>
    </source>
</evidence>
<keyword evidence="5" id="KW-0863">Zinc-finger</keyword>
<protein>
    <recommendedName>
        <fullName evidence="4 5">Endoplasmic reticulum junction formation protein lunapark</fullName>
    </recommendedName>
</protein>
<name>M7BD31_CHEMY</name>
<dbReference type="GO" id="GO:1903373">
    <property type="term" value="P:positive regulation of endoplasmic reticulum tubular network organization"/>
    <property type="evidence" value="ECO:0007669"/>
    <property type="project" value="UniProtKB-UniRule"/>
</dbReference>
<keyword evidence="5" id="KW-0256">Endoplasmic reticulum</keyword>
<feature type="compositionally biased region" description="Polar residues" evidence="6">
    <location>
        <begin position="20"/>
        <end position="36"/>
    </location>
</feature>
<comment type="subcellular location">
    <subcellularLocation>
        <location evidence="1 5">Endoplasmic reticulum membrane</location>
        <topology evidence="1 5">Multi-pass membrane protein</topology>
        <orientation evidence="1 5">Cytoplasmic side</orientation>
    </subcellularLocation>
</comment>